<dbReference type="PROSITE" id="PS50005">
    <property type="entry name" value="TPR"/>
    <property type="match status" value="5"/>
</dbReference>
<evidence type="ECO:0000256" key="1">
    <source>
        <dbReference type="ARBA" id="ARBA00022737"/>
    </source>
</evidence>
<feature type="transmembrane region" description="Helical" evidence="4">
    <location>
        <begin position="1008"/>
        <end position="1041"/>
    </location>
</feature>
<feature type="transmembrane region" description="Helical" evidence="4">
    <location>
        <begin position="385"/>
        <end position="409"/>
    </location>
</feature>
<reference evidence="5" key="1">
    <citation type="submission" date="2022-10" db="EMBL/GenBank/DDBJ databases">
        <authorList>
            <person name="Chen Y."/>
            <person name="Dougan E. K."/>
            <person name="Chan C."/>
            <person name="Rhodes N."/>
            <person name="Thang M."/>
        </authorList>
    </citation>
    <scope>NUCLEOTIDE SEQUENCE</scope>
</reference>
<feature type="transmembrane region" description="Helical" evidence="4">
    <location>
        <begin position="920"/>
        <end position="941"/>
    </location>
</feature>
<dbReference type="SUPFAM" id="SSF48452">
    <property type="entry name" value="TPR-like"/>
    <property type="match status" value="1"/>
</dbReference>
<keyword evidence="4" id="KW-1133">Transmembrane helix</keyword>
<feature type="transmembrane region" description="Helical" evidence="4">
    <location>
        <begin position="831"/>
        <end position="850"/>
    </location>
</feature>
<dbReference type="EMBL" id="CAMXCT030000001">
    <property type="protein sequence ID" value="CAL4759480.1"/>
    <property type="molecule type" value="Genomic_DNA"/>
</dbReference>
<dbReference type="EMBL" id="CAMXCT020000001">
    <property type="protein sequence ID" value="CAL1125543.1"/>
    <property type="molecule type" value="Genomic_DNA"/>
</dbReference>
<dbReference type="OrthoDB" id="9991317at2759"/>
<dbReference type="EMBL" id="CAMXCT010000001">
    <property type="protein sequence ID" value="CAI3972168.1"/>
    <property type="molecule type" value="Genomic_DNA"/>
</dbReference>
<evidence type="ECO:0000256" key="4">
    <source>
        <dbReference type="SAM" id="Phobius"/>
    </source>
</evidence>
<dbReference type="PANTHER" id="PTHR44227:SF3">
    <property type="entry name" value="PROTEIN O-MANNOSYL-TRANSFERASE TMTC4"/>
    <property type="match status" value="1"/>
</dbReference>
<reference evidence="6 7" key="2">
    <citation type="submission" date="2024-05" db="EMBL/GenBank/DDBJ databases">
        <authorList>
            <person name="Chen Y."/>
            <person name="Shah S."/>
            <person name="Dougan E. K."/>
            <person name="Thang M."/>
            <person name="Chan C."/>
        </authorList>
    </citation>
    <scope>NUCLEOTIDE SEQUENCE [LARGE SCALE GENOMIC DNA]</scope>
</reference>
<keyword evidence="7" id="KW-1185">Reference proteome</keyword>
<organism evidence="5">
    <name type="scientific">Cladocopium goreaui</name>
    <dbReference type="NCBI Taxonomy" id="2562237"/>
    <lineage>
        <taxon>Eukaryota</taxon>
        <taxon>Sar</taxon>
        <taxon>Alveolata</taxon>
        <taxon>Dinophyceae</taxon>
        <taxon>Suessiales</taxon>
        <taxon>Symbiodiniaceae</taxon>
        <taxon>Cladocopium</taxon>
    </lineage>
</organism>
<feature type="repeat" description="TPR" evidence="3">
    <location>
        <begin position="1245"/>
        <end position="1278"/>
    </location>
</feature>
<keyword evidence="6" id="KW-0808">Transferase</keyword>
<feature type="repeat" description="TPR" evidence="3">
    <location>
        <begin position="1449"/>
        <end position="1482"/>
    </location>
</feature>
<dbReference type="SMART" id="SM00028">
    <property type="entry name" value="TPR"/>
    <property type="match status" value="8"/>
</dbReference>
<proteinExistence type="predicted"/>
<evidence type="ECO:0000256" key="3">
    <source>
        <dbReference type="PROSITE-ProRule" id="PRU00339"/>
    </source>
</evidence>
<feature type="transmembrane region" description="Helical" evidence="4">
    <location>
        <begin position="1085"/>
        <end position="1104"/>
    </location>
</feature>
<feature type="transmembrane region" description="Helical" evidence="4">
    <location>
        <begin position="361"/>
        <end position="378"/>
    </location>
</feature>
<feature type="transmembrane region" description="Helical" evidence="4">
    <location>
        <begin position="137"/>
        <end position="157"/>
    </location>
</feature>
<dbReference type="Pfam" id="PF13432">
    <property type="entry name" value="TPR_16"/>
    <property type="match status" value="2"/>
</dbReference>
<protein>
    <submittedName>
        <fullName evidence="6">UDP-N-acetylglucosamine--peptide N-acetylglucosaminyltransferase (O-GlcNAc) (OGT)</fullName>
    </submittedName>
</protein>
<keyword evidence="1" id="KW-0677">Repeat</keyword>
<name>A0A9P1FDM8_9DINO</name>
<evidence type="ECO:0000313" key="7">
    <source>
        <dbReference type="Proteomes" id="UP001152797"/>
    </source>
</evidence>
<feature type="transmembrane region" description="Helical" evidence="4">
    <location>
        <begin position="948"/>
        <end position="964"/>
    </location>
</feature>
<feature type="transmembrane region" description="Helical" evidence="4">
    <location>
        <begin position="421"/>
        <end position="438"/>
    </location>
</feature>
<keyword evidence="4" id="KW-0472">Membrane</keyword>
<feature type="transmembrane region" description="Helical" evidence="4">
    <location>
        <begin position="20"/>
        <end position="39"/>
    </location>
</feature>
<feature type="transmembrane region" description="Helical" evidence="4">
    <location>
        <begin position="976"/>
        <end position="996"/>
    </location>
</feature>
<evidence type="ECO:0000313" key="6">
    <source>
        <dbReference type="EMBL" id="CAL4759480.1"/>
    </source>
</evidence>
<keyword evidence="2 3" id="KW-0802">TPR repeat</keyword>
<feature type="transmembrane region" description="Helical" evidence="4">
    <location>
        <begin position="492"/>
        <end position="519"/>
    </location>
</feature>
<feature type="transmembrane region" description="Helical" evidence="4">
    <location>
        <begin position="450"/>
        <end position="472"/>
    </location>
</feature>
<gene>
    <name evidence="5" type="ORF">C1SCF055_LOCUS758</name>
</gene>
<comment type="caution">
    <text evidence="5">The sequence shown here is derived from an EMBL/GenBank/DDBJ whole genome shotgun (WGS) entry which is preliminary data.</text>
</comment>
<feature type="repeat" description="TPR" evidence="3">
    <location>
        <begin position="1381"/>
        <end position="1414"/>
    </location>
</feature>
<sequence length="1581" mass="175075">MPTSQQNASSRRGKVRRVRLLRALIVIGGIFLTQAILYGPSLLGYRILLPLDILMMDRMYLPQLPETRGFVPQNSIMIDEVSSIEMRRLYVIEEVRAGRLPLWSPYNFCGAPFLAANNTAVFSPFRIIDYLWPSPMAIAWGQLIKSLVGGCGAFLFFRRAMPCKFWAAALGAWAFPILGFFVLWRAYPVSFTAIWLPWLLLAIDAAIRRPSGFGGPLLALVTFLLLLSGHVATAGHVLLASGLFAIFRLITVCRWPGMVTLPGLKSAAAVIFGWALGFLLSAPQSLPTVEYLRTSYRVEKRAEGHDEEPGIGLVALPQFVLPNFYGSEARGSRYVPPGGKWDEETGIYFARGSRAEGAPQAYAGLLLTLVLAPLAWANRGRRGWVIFWGVAGFLAAAHLLNVPGLAAIFDLPALELLKNNRFTFFTAWCVVALAVLGLDALMRYRVSREAWFGAPMMVLASLGGWCIYRFFVPPQTVQTGLRPNPQDPVETAQAWFASMYLQAAFLCIVALVFWAVILWRPRQKWLAPAILILAVGELLWVHFGVNPQCDPELYFPEIPTLAELAELEPGRICGFYCFPACLNVTHGLRDIRGYDGVDPAGLIELLRLVEDQHGQRFTRPVYAYSQLFPAVESPILDMLNLRYRIDRGVVPGTIETLLTGNDYVVTERESALPRAYVPRVAEWSEGKEATLDKMRSTEFDPGAVAYFEPIDGKQRPELPRGPYRGMGHIVEEVPSRVELEVEMETPGVVVLSDLWYKGWNATLNGEPVDIFKANHALRGVVVPEGNSRLVFEYDPASFRLGIKVPRLGTVRMTSTPEDLVAPSGLGRGARLVSCLVILVAAMVAVFGRVAGFEFLLWDDPGNVTSNPLLQPATWESLTQFWTASYQRLYVPVAYTIFWMEANLHELFPSLALVEGAFNPAVFHIGNLVLHTLTVLTVFMILRIVVQHDWAALVGALLFGLHPLQSESVGWITDTRGLSSALLGLFAVWLFLQLSGVGDFANDRRSSVGGALAMTLSTVLFVLSLLAKPTAVVFPLVLIVLMAGWKPDGLRRTWPWLLIWIVAGGICVVISKSLQPDAIIQSLTPLWTRPFIAFDALTFFLYKTILPWPLAIDYGRSPPVVLGGLWPYLAWIVPLALFVVLWRLPHRRLWLTAYGAYIAALLPMLGLVPFRFQDFSTVADRYVYVAMLGPALAAAWCVATYRTSVVIGGIATLLGLYALLSFVQIGYWRDNRTLLVHELNVNSKSFLAYSLLGKVEELEGNFNAAVENYAKAIEINPLEISARTNLAKLLQESGQYALAIEHYRLILTQSPELLPVKMNLAIALAGDGRREEAQALYQEVLAADPDFILARMNYAELLRENDDLEGAAEQYREVLEIEPGNIPALVNLGTVLGAQGDVEAAIEQYQAVLDLRPHDLPIISNFALLLLQADRAAEAEEQFRHALELNPSSPGLQLQLGEALAAQGKDAEAMRIFRSLYQLQPESLKVKLSLAWLLATSHDDDIRNGEEALQLATTACQATSFADAKALDTLAAAYAETGNFDQAIRRAETARRVASLDGNDELAVEINLRIRDYRKGTPYRAP</sequence>
<dbReference type="InterPro" id="IPR011990">
    <property type="entry name" value="TPR-like_helical_dom_sf"/>
</dbReference>
<keyword evidence="6" id="KW-0328">Glycosyltransferase</keyword>
<dbReference type="InterPro" id="IPR019734">
    <property type="entry name" value="TPR_rpt"/>
</dbReference>
<feature type="repeat" description="TPR" evidence="3">
    <location>
        <begin position="1415"/>
        <end position="1448"/>
    </location>
</feature>
<keyword evidence="4" id="KW-0812">Transmembrane</keyword>
<dbReference type="Gene3D" id="1.25.40.10">
    <property type="entry name" value="Tetratricopeptide repeat domain"/>
    <property type="match status" value="1"/>
</dbReference>
<feature type="transmembrane region" description="Helical" evidence="4">
    <location>
        <begin position="1053"/>
        <end position="1073"/>
    </location>
</feature>
<dbReference type="Pfam" id="PF14559">
    <property type="entry name" value="TPR_19"/>
    <property type="match status" value="1"/>
</dbReference>
<feature type="transmembrane region" description="Helical" evidence="4">
    <location>
        <begin position="267"/>
        <end position="286"/>
    </location>
</feature>
<dbReference type="InterPro" id="IPR052346">
    <property type="entry name" value="O-mannosyl-transferase_TMTC"/>
</dbReference>
<feature type="transmembrane region" description="Helical" evidence="4">
    <location>
        <begin position="1205"/>
        <end position="1227"/>
    </location>
</feature>
<dbReference type="Pfam" id="PF13181">
    <property type="entry name" value="TPR_8"/>
    <property type="match status" value="1"/>
</dbReference>
<dbReference type="Proteomes" id="UP001152797">
    <property type="component" value="Unassembled WGS sequence"/>
</dbReference>
<feature type="transmembrane region" description="Helical" evidence="4">
    <location>
        <begin position="214"/>
        <end position="231"/>
    </location>
</feature>
<feature type="transmembrane region" description="Helical" evidence="4">
    <location>
        <begin position="1181"/>
        <end position="1198"/>
    </location>
</feature>
<dbReference type="GO" id="GO:0016757">
    <property type="term" value="F:glycosyltransferase activity"/>
    <property type="evidence" value="ECO:0007669"/>
    <property type="project" value="UniProtKB-KW"/>
</dbReference>
<feature type="transmembrane region" description="Helical" evidence="4">
    <location>
        <begin position="1124"/>
        <end position="1141"/>
    </location>
</feature>
<feature type="transmembrane region" description="Helical" evidence="4">
    <location>
        <begin position="164"/>
        <end position="183"/>
    </location>
</feature>
<evidence type="ECO:0000313" key="5">
    <source>
        <dbReference type="EMBL" id="CAI3972168.1"/>
    </source>
</evidence>
<dbReference type="PANTHER" id="PTHR44227">
    <property type="match status" value="1"/>
</dbReference>
<evidence type="ECO:0000256" key="2">
    <source>
        <dbReference type="ARBA" id="ARBA00022803"/>
    </source>
</evidence>
<feature type="transmembrane region" description="Helical" evidence="4">
    <location>
        <begin position="1148"/>
        <end position="1169"/>
    </location>
</feature>
<accession>A0A9P1FDM8</accession>
<feature type="repeat" description="TPR" evidence="3">
    <location>
        <begin position="1347"/>
        <end position="1380"/>
    </location>
</feature>